<proteinExistence type="predicted"/>
<evidence type="ECO:0000313" key="3">
    <source>
        <dbReference type="Proteomes" id="UP000199415"/>
    </source>
</evidence>
<protein>
    <submittedName>
        <fullName evidence="2">Uncharacterized protein</fullName>
    </submittedName>
</protein>
<dbReference type="AlphaFoldDB" id="A0A1G7Q6P5"/>
<feature type="region of interest" description="Disordered" evidence="1">
    <location>
        <begin position="81"/>
        <end position="108"/>
    </location>
</feature>
<keyword evidence="3" id="KW-1185">Reference proteome</keyword>
<organism evidence="2 3">
    <name type="scientific">Limimonas halophila</name>
    <dbReference type="NCBI Taxonomy" id="1082479"/>
    <lineage>
        <taxon>Bacteria</taxon>
        <taxon>Pseudomonadati</taxon>
        <taxon>Pseudomonadota</taxon>
        <taxon>Alphaproteobacteria</taxon>
        <taxon>Rhodospirillales</taxon>
        <taxon>Rhodovibrionaceae</taxon>
        <taxon>Limimonas</taxon>
    </lineage>
</organism>
<name>A0A1G7Q6P5_9PROT</name>
<dbReference type="EMBL" id="FNCE01000003">
    <property type="protein sequence ID" value="SDF94143.1"/>
    <property type="molecule type" value="Genomic_DNA"/>
</dbReference>
<sequence>MSDDAPTTDAEAHLSALADRIADAEARLAAAEAVDLAGLDALTERACSAVAALPAEQRDVLRPRAEALLAGLDRLAGALHGQAGTRDGHHTEAARAYARGAATERGEP</sequence>
<dbReference type="RefSeq" id="WP_090019370.1">
    <property type="nucleotide sequence ID" value="NZ_FNCE01000003.1"/>
</dbReference>
<gene>
    <name evidence="2" type="ORF">SAMN05216241_103256</name>
</gene>
<accession>A0A1G7Q6P5</accession>
<reference evidence="2 3" key="1">
    <citation type="submission" date="2016-10" db="EMBL/GenBank/DDBJ databases">
        <authorList>
            <person name="de Groot N.N."/>
        </authorList>
    </citation>
    <scope>NUCLEOTIDE SEQUENCE [LARGE SCALE GENOMIC DNA]</scope>
    <source>
        <strain evidence="2 3">DSM 25584</strain>
    </source>
</reference>
<evidence type="ECO:0000256" key="1">
    <source>
        <dbReference type="SAM" id="MobiDB-lite"/>
    </source>
</evidence>
<dbReference type="STRING" id="1082479.SAMN05216241_103256"/>
<evidence type="ECO:0000313" key="2">
    <source>
        <dbReference type="EMBL" id="SDF94143.1"/>
    </source>
</evidence>
<dbReference type="Proteomes" id="UP000199415">
    <property type="component" value="Unassembled WGS sequence"/>
</dbReference>